<sequence length="139" mass="16204" precursor="true">MELLEAGQIALIDSITSYNKNRIDKNRLSIIAPNLFEAEDVQKYNDLSSINLLAGLYYSRDAVQQMRLVDIPNLERLGKKYDTKYLARLVVIQDKYESGVFIQLQNLKSGLIQLELLKTTQNYIRNDTWEMKLKKLLNY</sequence>
<protein>
    <submittedName>
        <fullName evidence="1">Uncharacterized protein</fullName>
    </submittedName>
</protein>
<dbReference type="AlphaFoldDB" id="I4AKH0"/>
<keyword evidence="2" id="KW-1185">Reference proteome</keyword>
<evidence type="ECO:0000313" key="1">
    <source>
        <dbReference type="EMBL" id="AFM04455.1"/>
    </source>
</evidence>
<proteinExistence type="predicted"/>
<dbReference type="RefSeq" id="WP_014797902.1">
    <property type="nucleotide sequence ID" value="NC_018018.1"/>
</dbReference>
<evidence type="ECO:0000313" key="2">
    <source>
        <dbReference type="Proteomes" id="UP000006054"/>
    </source>
</evidence>
<gene>
    <name evidence="1" type="ordered locus">Fleli_2072</name>
</gene>
<dbReference type="STRING" id="880071.Fleli_2072"/>
<reference evidence="2" key="1">
    <citation type="submission" date="2012-06" db="EMBL/GenBank/DDBJ databases">
        <title>The complete genome of Flexibacter litoralis DSM 6794.</title>
        <authorList>
            <person name="Lucas S."/>
            <person name="Copeland A."/>
            <person name="Lapidus A."/>
            <person name="Glavina del Rio T."/>
            <person name="Dalin E."/>
            <person name="Tice H."/>
            <person name="Bruce D."/>
            <person name="Goodwin L."/>
            <person name="Pitluck S."/>
            <person name="Peters L."/>
            <person name="Ovchinnikova G."/>
            <person name="Lu M."/>
            <person name="Kyrpides N."/>
            <person name="Mavromatis K."/>
            <person name="Ivanova N."/>
            <person name="Brettin T."/>
            <person name="Detter J.C."/>
            <person name="Han C."/>
            <person name="Larimer F."/>
            <person name="Land M."/>
            <person name="Hauser L."/>
            <person name="Markowitz V."/>
            <person name="Cheng J.-F."/>
            <person name="Hugenholtz P."/>
            <person name="Woyke T."/>
            <person name="Wu D."/>
            <person name="Spring S."/>
            <person name="Lang E."/>
            <person name="Kopitz M."/>
            <person name="Brambilla E."/>
            <person name="Klenk H.-P."/>
            <person name="Eisen J.A."/>
        </authorList>
    </citation>
    <scope>NUCLEOTIDE SEQUENCE [LARGE SCALE GENOMIC DNA]</scope>
    <source>
        <strain evidence="2">ATCC 23117 / DSM 6794 / NBRC 15988 / NCIMB 1366 / Sio-4</strain>
    </source>
</reference>
<accession>I4AKH0</accession>
<organism evidence="1 2">
    <name type="scientific">Bernardetia litoralis (strain ATCC 23117 / DSM 6794 / NBRC 15988 / NCIMB 1366 / Fx l1 / Sio-4)</name>
    <name type="common">Flexibacter litoralis</name>
    <dbReference type="NCBI Taxonomy" id="880071"/>
    <lineage>
        <taxon>Bacteria</taxon>
        <taxon>Pseudomonadati</taxon>
        <taxon>Bacteroidota</taxon>
        <taxon>Cytophagia</taxon>
        <taxon>Cytophagales</taxon>
        <taxon>Bernardetiaceae</taxon>
        <taxon>Bernardetia</taxon>
    </lineage>
</organism>
<dbReference type="KEGG" id="fli:Fleli_2072"/>
<name>I4AKH0_BERLS</name>
<dbReference type="EMBL" id="CP003345">
    <property type="protein sequence ID" value="AFM04455.1"/>
    <property type="molecule type" value="Genomic_DNA"/>
</dbReference>
<dbReference type="HOGENOM" id="CLU_1842172_0_0_10"/>
<dbReference type="Proteomes" id="UP000006054">
    <property type="component" value="Chromosome"/>
</dbReference>